<evidence type="ECO:0000256" key="3">
    <source>
        <dbReference type="ARBA" id="ARBA00022692"/>
    </source>
</evidence>
<dbReference type="PANTHER" id="PTHR32322">
    <property type="entry name" value="INNER MEMBRANE TRANSPORTER"/>
    <property type="match status" value="1"/>
</dbReference>
<dbReference type="SUPFAM" id="SSF103481">
    <property type="entry name" value="Multidrug resistance efflux transporter EmrE"/>
    <property type="match status" value="1"/>
</dbReference>
<accession>A0ABX8E8A0</accession>
<feature type="transmembrane region" description="Helical" evidence="6">
    <location>
        <begin position="68"/>
        <end position="87"/>
    </location>
</feature>
<feature type="domain" description="EamA" evidence="7">
    <location>
        <begin position="147"/>
        <end position="275"/>
    </location>
</feature>
<dbReference type="RefSeq" id="WP_213501006.1">
    <property type="nucleotide sequence ID" value="NZ_CP054856.1"/>
</dbReference>
<evidence type="ECO:0000256" key="4">
    <source>
        <dbReference type="ARBA" id="ARBA00022989"/>
    </source>
</evidence>
<evidence type="ECO:0000256" key="5">
    <source>
        <dbReference type="ARBA" id="ARBA00023136"/>
    </source>
</evidence>
<feature type="transmembrane region" description="Helical" evidence="6">
    <location>
        <begin position="120"/>
        <end position="136"/>
    </location>
</feature>
<name>A0ABX8E8A0_9SPHN</name>
<comment type="similarity">
    <text evidence="2">Belongs to the EamA transporter family.</text>
</comment>
<keyword evidence="9" id="KW-1185">Reference proteome</keyword>
<protein>
    <submittedName>
        <fullName evidence="8">EamA family transporter</fullName>
    </submittedName>
</protein>
<dbReference type="InterPro" id="IPR037185">
    <property type="entry name" value="EmrE-like"/>
</dbReference>
<feature type="transmembrane region" description="Helical" evidence="6">
    <location>
        <begin position="142"/>
        <end position="164"/>
    </location>
</feature>
<dbReference type="InterPro" id="IPR000620">
    <property type="entry name" value="EamA_dom"/>
</dbReference>
<dbReference type="Proteomes" id="UP000677126">
    <property type="component" value="Chromosome"/>
</dbReference>
<keyword evidence="4 6" id="KW-1133">Transmembrane helix</keyword>
<evidence type="ECO:0000259" key="7">
    <source>
        <dbReference type="Pfam" id="PF00892"/>
    </source>
</evidence>
<gene>
    <name evidence="8" type="ORF">HT578_18340</name>
</gene>
<feature type="transmembrane region" description="Helical" evidence="6">
    <location>
        <begin position="93"/>
        <end position="113"/>
    </location>
</feature>
<evidence type="ECO:0000313" key="8">
    <source>
        <dbReference type="EMBL" id="QVM85392.1"/>
    </source>
</evidence>
<dbReference type="PANTHER" id="PTHR32322:SF2">
    <property type="entry name" value="EAMA DOMAIN-CONTAINING PROTEIN"/>
    <property type="match status" value="1"/>
</dbReference>
<feature type="transmembrane region" description="Helical" evidence="6">
    <location>
        <begin position="235"/>
        <end position="255"/>
    </location>
</feature>
<sequence>MSPREALPLGAVSAILAAQVSIHVGAALAKDLIGELGAETLAAMRTLLAAVILLLLVRPRLSRLSGRLPVWIMLYGLALGGMNLLIYEAFARLPLGVAVGVEICGPLAIALGGARDRKELAWPGLAALGLLVLIPWPGRAHALDPVGLLAALGAAACWALYILLGRRAAQAGSGTAVALGMVAACLVTLPAALASGLGTLPALPLWGLALVVAVLSSALPYALEMHAMAALPARIVGLVASTTPAMAALSGYLLLGEALTPWQILAIALLIAAAAGCTLTARPPVAGLADEPLT</sequence>
<feature type="transmembrane region" description="Helical" evidence="6">
    <location>
        <begin position="203"/>
        <end position="223"/>
    </location>
</feature>
<evidence type="ECO:0000313" key="9">
    <source>
        <dbReference type="Proteomes" id="UP000677126"/>
    </source>
</evidence>
<evidence type="ECO:0000256" key="6">
    <source>
        <dbReference type="SAM" id="Phobius"/>
    </source>
</evidence>
<reference evidence="8 9" key="1">
    <citation type="journal article" date="2021" name="Int. J. Syst. Evol. Microbiol.">
        <title>Novosphingobium decolorationis sp. nov., an aniline blue-decolourizing bacterium isolated from East Pacific sediment.</title>
        <authorList>
            <person name="Chen X."/>
            <person name="Dong B."/>
            <person name="Chen T."/>
            <person name="Ren N."/>
            <person name="Wang J."/>
            <person name="Xu Y."/>
            <person name="Yang J."/>
            <person name="Zhu S."/>
            <person name="Chen J."/>
        </authorList>
    </citation>
    <scope>NUCLEOTIDE SEQUENCE [LARGE SCALE GENOMIC DNA]</scope>
    <source>
        <strain evidence="8 9">502str22</strain>
    </source>
</reference>
<feature type="transmembrane region" description="Helical" evidence="6">
    <location>
        <begin position="39"/>
        <end position="56"/>
    </location>
</feature>
<feature type="transmembrane region" description="Helical" evidence="6">
    <location>
        <begin position="176"/>
        <end position="197"/>
    </location>
</feature>
<keyword evidence="5 6" id="KW-0472">Membrane</keyword>
<evidence type="ECO:0000256" key="1">
    <source>
        <dbReference type="ARBA" id="ARBA00004141"/>
    </source>
</evidence>
<dbReference type="Pfam" id="PF00892">
    <property type="entry name" value="EamA"/>
    <property type="match status" value="1"/>
</dbReference>
<proteinExistence type="inferred from homology"/>
<comment type="subcellular location">
    <subcellularLocation>
        <location evidence="1">Membrane</location>
        <topology evidence="1">Multi-pass membrane protein</topology>
    </subcellularLocation>
</comment>
<keyword evidence="3 6" id="KW-0812">Transmembrane</keyword>
<evidence type="ECO:0000256" key="2">
    <source>
        <dbReference type="ARBA" id="ARBA00007362"/>
    </source>
</evidence>
<organism evidence="8 9">
    <name type="scientific">Novosphingobium decolorationis</name>
    <dbReference type="NCBI Taxonomy" id="2698673"/>
    <lineage>
        <taxon>Bacteria</taxon>
        <taxon>Pseudomonadati</taxon>
        <taxon>Pseudomonadota</taxon>
        <taxon>Alphaproteobacteria</taxon>
        <taxon>Sphingomonadales</taxon>
        <taxon>Sphingomonadaceae</taxon>
        <taxon>Novosphingobium</taxon>
    </lineage>
</organism>
<dbReference type="InterPro" id="IPR050638">
    <property type="entry name" value="AA-Vitamin_Transporters"/>
</dbReference>
<feature type="transmembrane region" description="Helical" evidence="6">
    <location>
        <begin position="261"/>
        <end position="281"/>
    </location>
</feature>
<dbReference type="EMBL" id="CP054856">
    <property type="protein sequence ID" value="QVM85392.1"/>
    <property type="molecule type" value="Genomic_DNA"/>
</dbReference>